<dbReference type="Gene3D" id="3.40.50.12780">
    <property type="entry name" value="N-terminal domain of ligase-like"/>
    <property type="match status" value="1"/>
</dbReference>
<proteinExistence type="predicted"/>
<dbReference type="SUPFAM" id="SSF56801">
    <property type="entry name" value="Acetyl-CoA synthetase-like"/>
    <property type="match status" value="1"/>
</dbReference>
<dbReference type="GO" id="GO:0005524">
    <property type="term" value="F:ATP binding"/>
    <property type="evidence" value="ECO:0007669"/>
    <property type="project" value="UniProtKB-KW"/>
</dbReference>
<keyword evidence="2" id="KW-0067">ATP-binding</keyword>
<evidence type="ECO:0000313" key="4">
    <source>
        <dbReference type="EMBL" id="RII00966.1"/>
    </source>
</evidence>
<dbReference type="InterPro" id="IPR020845">
    <property type="entry name" value="AMP-binding_CS"/>
</dbReference>
<dbReference type="GO" id="GO:0004467">
    <property type="term" value="F:long-chain fatty acid-CoA ligase activity"/>
    <property type="evidence" value="ECO:0007669"/>
    <property type="project" value="TreeGrafter"/>
</dbReference>
<feature type="domain" description="AMP-dependent synthetase/ligase" evidence="3">
    <location>
        <begin position="10"/>
        <end position="428"/>
    </location>
</feature>
<sequence length="624" mass="70692">MEKTTINELFWNTVEQHPEIVAVCYRDGDSFAKITYREAGERAKTLSQGLLSLGLNKGDKVSLLSETRQEWGRADLAILTAGGVTVTIFPTLSPKTVQYIANHSDSKMIFVENQEQLEKVLSVWEQLPQLKQVIVFEPLRARPRANIHTLSEVMEIGRQFETSNPNRYEEVWRSVKPEDLSSIVYTSGTTGPPKGVMLSHWNWCFCANSSAQLIDLAPGEPALGFLPMAHVYARIAYFGALKSAATVYISSPKDLAENLPRVRPVTFISVPRLYKRFYDRIIERLESTTPPLRRKIRKKIFFWAAAVARDMGEVKSRWEKPSLKLKLKHRLASPVYWAIRKKAGMDRLRWTVSAGAALRKELAYFFNGIGLTILEGYGMTENTGPATLNPVGRFKPGTVGPPVPGVMVKIAEDGEILIKGDNLMQGYYKDPGATRDAFTEDGWLKTGDIGFFDKDNYLVFKERKKHLLVLSTGKNVAPLPIEEKLKHSRWVEEAIVIGDEEKFVAALLQPSYQFLLELARERNIEFSEELTKFGLNPAGEEVPIQVDEKLIHNNLIIEIFQKVIDQANPAFDDYEQVKVFRLLKNAVRIETGELTPTLKIKRSAIREKYKDLISEIYRPKAEGC</sequence>
<dbReference type="Proteomes" id="UP000266287">
    <property type="component" value="Unassembled WGS sequence"/>
</dbReference>
<dbReference type="PANTHER" id="PTHR43272:SF33">
    <property type="entry name" value="AMP-BINDING DOMAIN-CONTAINING PROTEIN-RELATED"/>
    <property type="match status" value="1"/>
</dbReference>
<keyword evidence="1" id="KW-0547">Nucleotide-binding</keyword>
<gene>
    <name evidence="4" type="ORF">B9J77_00010</name>
</gene>
<name>A0A399FZR6_UNCN2</name>
<evidence type="ECO:0000256" key="1">
    <source>
        <dbReference type="ARBA" id="ARBA00022741"/>
    </source>
</evidence>
<comment type="caution">
    <text evidence="4">The sequence shown here is derived from an EMBL/GenBank/DDBJ whole genome shotgun (WGS) entry which is preliminary data.</text>
</comment>
<dbReference type="Pfam" id="PF00501">
    <property type="entry name" value="AMP-binding"/>
    <property type="match status" value="1"/>
</dbReference>
<dbReference type="InterPro" id="IPR042099">
    <property type="entry name" value="ANL_N_sf"/>
</dbReference>
<dbReference type="AlphaFoldDB" id="A0A399FZR6"/>
<reference evidence="4 5" key="1">
    <citation type="submission" date="2018-08" db="EMBL/GenBank/DDBJ databases">
        <title>Draft genome of candidate division NPL-UPA2 bacterium Unc8 that adapted to ultra-basic serpentinizing groundwater.</title>
        <authorList>
            <person name="Ishii S."/>
            <person name="Suzuki S."/>
            <person name="Nealson K.H."/>
        </authorList>
    </citation>
    <scope>NUCLEOTIDE SEQUENCE [LARGE SCALE GENOMIC DNA]</scope>
    <source>
        <strain evidence="4">Unc8</strain>
    </source>
</reference>
<evidence type="ECO:0000259" key="3">
    <source>
        <dbReference type="Pfam" id="PF00501"/>
    </source>
</evidence>
<dbReference type="PANTHER" id="PTHR43272">
    <property type="entry name" value="LONG-CHAIN-FATTY-ACID--COA LIGASE"/>
    <property type="match status" value="1"/>
</dbReference>
<keyword evidence="4" id="KW-0436">Ligase</keyword>
<dbReference type="Pfam" id="PF23562">
    <property type="entry name" value="AMP-binding_C_3"/>
    <property type="match status" value="1"/>
</dbReference>
<protein>
    <submittedName>
        <fullName evidence="4">Long-chain fatty acid--CoA ligase</fullName>
    </submittedName>
</protein>
<dbReference type="EMBL" id="NDHY01000001">
    <property type="protein sequence ID" value="RII00966.1"/>
    <property type="molecule type" value="Genomic_DNA"/>
</dbReference>
<accession>A0A399FZR6</accession>
<evidence type="ECO:0000256" key="2">
    <source>
        <dbReference type="ARBA" id="ARBA00022840"/>
    </source>
</evidence>
<organism evidence="4 5">
    <name type="scientific">candidate division NPL-UPA2 bacterium Unc8</name>
    <dbReference type="NCBI Taxonomy" id="1980939"/>
    <lineage>
        <taxon>Bacteria</taxon>
    </lineage>
</organism>
<dbReference type="CDD" id="cd05907">
    <property type="entry name" value="VL_LC_FACS_like"/>
    <property type="match status" value="1"/>
</dbReference>
<evidence type="ECO:0000313" key="5">
    <source>
        <dbReference type="Proteomes" id="UP000266287"/>
    </source>
</evidence>
<dbReference type="PROSITE" id="PS00455">
    <property type="entry name" value="AMP_BINDING"/>
    <property type="match status" value="1"/>
</dbReference>
<dbReference type="GO" id="GO:0016020">
    <property type="term" value="C:membrane"/>
    <property type="evidence" value="ECO:0007669"/>
    <property type="project" value="TreeGrafter"/>
</dbReference>
<dbReference type="InterPro" id="IPR000873">
    <property type="entry name" value="AMP-dep_synth/lig_dom"/>
</dbReference>